<evidence type="ECO:0000256" key="2">
    <source>
        <dbReference type="ARBA" id="ARBA00022475"/>
    </source>
</evidence>
<dbReference type="Proteomes" id="UP000198851">
    <property type="component" value="Unassembled WGS sequence"/>
</dbReference>
<keyword evidence="5 6" id="KW-0472">Membrane</keyword>
<dbReference type="AlphaFoldDB" id="A0A1I4AV84"/>
<evidence type="ECO:0000313" key="7">
    <source>
        <dbReference type="EMBL" id="SFK59546.1"/>
    </source>
</evidence>
<dbReference type="GO" id="GO:0015920">
    <property type="term" value="P:lipopolysaccharide transport"/>
    <property type="evidence" value="ECO:0007669"/>
    <property type="project" value="TreeGrafter"/>
</dbReference>
<dbReference type="PANTHER" id="PTHR33529">
    <property type="entry name" value="SLR0882 PROTEIN-RELATED"/>
    <property type="match status" value="1"/>
</dbReference>
<reference evidence="8" key="1">
    <citation type="submission" date="2016-10" db="EMBL/GenBank/DDBJ databases">
        <authorList>
            <person name="Varghese N."/>
            <person name="Submissions S."/>
        </authorList>
    </citation>
    <scope>NUCLEOTIDE SEQUENCE [LARGE SCALE GENOMIC DNA]</scope>
    <source>
        <strain evidence="8">DSM 28453</strain>
    </source>
</reference>
<dbReference type="InterPro" id="IPR030922">
    <property type="entry name" value="LptF"/>
</dbReference>
<dbReference type="OrthoDB" id="8477889at2"/>
<accession>A0A1I4AV84</accession>
<evidence type="ECO:0000313" key="8">
    <source>
        <dbReference type="Proteomes" id="UP000198851"/>
    </source>
</evidence>
<feature type="transmembrane region" description="Helical" evidence="6">
    <location>
        <begin position="12"/>
        <end position="29"/>
    </location>
</feature>
<dbReference type="Pfam" id="PF03739">
    <property type="entry name" value="LptF_LptG"/>
    <property type="match status" value="1"/>
</dbReference>
<evidence type="ECO:0000256" key="4">
    <source>
        <dbReference type="ARBA" id="ARBA00022989"/>
    </source>
</evidence>
<dbReference type="GO" id="GO:0043190">
    <property type="term" value="C:ATP-binding cassette (ABC) transporter complex"/>
    <property type="evidence" value="ECO:0007669"/>
    <property type="project" value="InterPro"/>
</dbReference>
<dbReference type="InterPro" id="IPR005495">
    <property type="entry name" value="LptG/LptF_permease"/>
</dbReference>
<comment type="subcellular location">
    <subcellularLocation>
        <location evidence="1">Cell membrane</location>
        <topology evidence="1">Multi-pass membrane protein</topology>
    </subcellularLocation>
</comment>
<evidence type="ECO:0000256" key="6">
    <source>
        <dbReference type="SAM" id="Phobius"/>
    </source>
</evidence>
<organism evidence="7 8">
    <name type="scientific">Shimia haliotis</name>
    <dbReference type="NCBI Taxonomy" id="1280847"/>
    <lineage>
        <taxon>Bacteria</taxon>
        <taxon>Pseudomonadati</taxon>
        <taxon>Pseudomonadota</taxon>
        <taxon>Alphaproteobacteria</taxon>
        <taxon>Rhodobacterales</taxon>
        <taxon>Roseobacteraceae</taxon>
    </lineage>
</organism>
<dbReference type="EMBL" id="FOSZ01000001">
    <property type="protein sequence ID" value="SFK59546.1"/>
    <property type="molecule type" value="Genomic_DNA"/>
</dbReference>
<protein>
    <submittedName>
        <fullName evidence="7">Lipopolysaccharide export system permease protein</fullName>
    </submittedName>
</protein>
<evidence type="ECO:0000256" key="5">
    <source>
        <dbReference type="ARBA" id="ARBA00023136"/>
    </source>
</evidence>
<feature type="transmembrane region" description="Helical" evidence="6">
    <location>
        <begin position="280"/>
        <end position="299"/>
    </location>
</feature>
<keyword evidence="3 6" id="KW-0812">Transmembrane</keyword>
<keyword evidence="2" id="KW-1003">Cell membrane</keyword>
<feature type="transmembrane region" description="Helical" evidence="6">
    <location>
        <begin position="341"/>
        <end position="360"/>
    </location>
</feature>
<keyword evidence="8" id="KW-1185">Reference proteome</keyword>
<dbReference type="PANTHER" id="PTHR33529:SF6">
    <property type="entry name" value="YJGP_YJGQ FAMILY PERMEASE"/>
    <property type="match status" value="1"/>
</dbReference>
<dbReference type="STRING" id="1280847.SAMN04488036_101580"/>
<name>A0A1I4AV84_9RHOB</name>
<feature type="transmembrane region" description="Helical" evidence="6">
    <location>
        <begin position="49"/>
        <end position="76"/>
    </location>
</feature>
<evidence type="ECO:0000256" key="3">
    <source>
        <dbReference type="ARBA" id="ARBA00022692"/>
    </source>
</evidence>
<dbReference type="GO" id="GO:0055085">
    <property type="term" value="P:transmembrane transport"/>
    <property type="evidence" value="ECO:0007669"/>
    <property type="project" value="InterPro"/>
</dbReference>
<sequence length="371" mass="40593">MSRFDRYILSQLLTLFGFFALVLVSVYWVNRAVVLFDTLIASGQSVSVFLGLTVLSLPNVIRLVLPVAVFAATVYATNRLSSESELTVMQATGFSPWRLAKPVLFFGVAVALMMSVLTHFLVPSSLLELNKRQNEITANVTARLLTEGTFLHPTSGITFYIREISNDGVLRDVFLSDRRSPTATTTYTAAEAYLVNDATGPKLVMVNGLAQQHDTPSDQLLTTNFADFSYDISALSTNEATAPKGIKHISTRKLLTQAELVSEQTGRPLGDITYEAHGRIAQATVCIVFAIVAFAVLLLGGFSRFGMWRQILIAFVLLIVLEAAKTTVVDPVRKDADLWPLVYMPTLLGAVLGAFLLRMASGPLRVRRQAA</sequence>
<dbReference type="NCBIfam" id="TIGR04407">
    <property type="entry name" value="LptF_YjgP"/>
    <property type="match status" value="1"/>
</dbReference>
<gene>
    <name evidence="7" type="ORF">SAMN04488036_101580</name>
</gene>
<feature type="transmembrane region" description="Helical" evidence="6">
    <location>
        <begin position="311"/>
        <end position="329"/>
    </location>
</feature>
<evidence type="ECO:0000256" key="1">
    <source>
        <dbReference type="ARBA" id="ARBA00004651"/>
    </source>
</evidence>
<proteinExistence type="predicted"/>
<dbReference type="RefSeq" id="WP_093320007.1">
    <property type="nucleotide sequence ID" value="NZ_FOSZ01000001.1"/>
</dbReference>
<feature type="transmembrane region" description="Helical" evidence="6">
    <location>
        <begin position="103"/>
        <end position="122"/>
    </location>
</feature>
<keyword evidence="4 6" id="KW-1133">Transmembrane helix</keyword>